<evidence type="ECO:0000313" key="2">
    <source>
        <dbReference type="Proteomes" id="UP000827092"/>
    </source>
</evidence>
<comment type="caution">
    <text evidence="1">The sequence shown here is derived from an EMBL/GenBank/DDBJ whole genome shotgun (WGS) entry which is preliminary data.</text>
</comment>
<evidence type="ECO:0000313" key="1">
    <source>
        <dbReference type="EMBL" id="KAG8187199.1"/>
    </source>
</evidence>
<name>A0AAV6USK9_9ARAC</name>
<gene>
    <name evidence="1" type="ORF">JTE90_020068</name>
</gene>
<keyword evidence="2" id="KW-1185">Reference proteome</keyword>
<sequence>MDPRSPSQVITFHSKSKASSTIYYSPLIGPIPSECDRLKRRGGDHAKTPDTVAINILHTGRQRRTTQKGNLARARVPMREPSTKMAAVATSLELILLKAVDYRKLG</sequence>
<dbReference type="AlphaFoldDB" id="A0AAV6USK9"/>
<accession>A0AAV6USK9</accession>
<proteinExistence type="predicted"/>
<dbReference type="EMBL" id="JAFNEN010000277">
    <property type="protein sequence ID" value="KAG8187199.1"/>
    <property type="molecule type" value="Genomic_DNA"/>
</dbReference>
<organism evidence="1 2">
    <name type="scientific">Oedothorax gibbosus</name>
    <dbReference type="NCBI Taxonomy" id="931172"/>
    <lineage>
        <taxon>Eukaryota</taxon>
        <taxon>Metazoa</taxon>
        <taxon>Ecdysozoa</taxon>
        <taxon>Arthropoda</taxon>
        <taxon>Chelicerata</taxon>
        <taxon>Arachnida</taxon>
        <taxon>Araneae</taxon>
        <taxon>Araneomorphae</taxon>
        <taxon>Entelegynae</taxon>
        <taxon>Araneoidea</taxon>
        <taxon>Linyphiidae</taxon>
        <taxon>Erigoninae</taxon>
        <taxon>Oedothorax</taxon>
    </lineage>
</organism>
<reference evidence="1 2" key="1">
    <citation type="journal article" date="2022" name="Nat. Ecol. Evol.">
        <title>A masculinizing supergene underlies an exaggerated male reproductive morph in a spider.</title>
        <authorList>
            <person name="Hendrickx F."/>
            <person name="De Corte Z."/>
            <person name="Sonet G."/>
            <person name="Van Belleghem S.M."/>
            <person name="Kostlbacher S."/>
            <person name="Vangestel C."/>
        </authorList>
    </citation>
    <scope>NUCLEOTIDE SEQUENCE [LARGE SCALE GENOMIC DNA]</scope>
    <source>
        <strain evidence="1">W744_W776</strain>
    </source>
</reference>
<protein>
    <submittedName>
        <fullName evidence="1">Uncharacterized protein</fullName>
    </submittedName>
</protein>
<dbReference type="Proteomes" id="UP000827092">
    <property type="component" value="Unassembled WGS sequence"/>
</dbReference>